<organism evidence="2 3">
    <name type="scientific">Phyllosticta citrichinensis</name>
    <dbReference type="NCBI Taxonomy" id="1130410"/>
    <lineage>
        <taxon>Eukaryota</taxon>
        <taxon>Fungi</taxon>
        <taxon>Dikarya</taxon>
        <taxon>Ascomycota</taxon>
        <taxon>Pezizomycotina</taxon>
        <taxon>Dothideomycetes</taxon>
        <taxon>Dothideomycetes incertae sedis</taxon>
        <taxon>Botryosphaeriales</taxon>
        <taxon>Phyllostictaceae</taxon>
        <taxon>Phyllosticta</taxon>
    </lineage>
</organism>
<keyword evidence="3" id="KW-1185">Reference proteome</keyword>
<accession>A0ABR1XXC6</accession>
<protein>
    <submittedName>
        <fullName evidence="2">Uncharacterized protein</fullName>
    </submittedName>
</protein>
<dbReference type="EMBL" id="JBBWUH010000004">
    <property type="protein sequence ID" value="KAK8169903.1"/>
    <property type="molecule type" value="Genomic_DNA"/>
</dbReference>
<feature type="region of interest" description="Disordered" evidence="1">
    <location>
        <begin position="87"/>
        <end position="113"/>
    </location>
</feature>
<comment type="caution">
    <text evidence="2">The sequence shown here is derived from an EMBL/GenBank/DDBJ whole genome shotgun (WGS) entry which is preliminary data.</text>
</comment>
<gene>
    <name evidence="2" type="ORF">IWX90DRAFT_192364</name>
</gene>
<evidence type="ECO:0000256" key="1">
    <source>
        <dbReference type="SAM" id="MobiDB-lite"/>
    </source>
</evidence>
<evidence type="ECO:0000313" key="2">
    <source>
        <dbReference type="EMBL" id="KAK8169903.1"/>
    </source>
</evidence>
<dbReference type="Proteomes" id="UP001456524">
    <property type="component" value="Unassembled WGS sequence"/>
</dbReference>
<reference evidence="2 3" key="1">
    <citation type="journal article" date="2022" name="G3 (Bethesda)">
        <title>Enemy or ally: a genomic approach to elucidate the lifestyle of Phyllosticta citrichinaensis.</title>
        <authorList>
            <person name="Buijs V.A."/>
            <person name="Groenewald J.Z."/>
            <person name="Haridas S."/>
            <person name="LaButti K.M."/>
            <person name="Lipzen A."/>
            <person name="Martin F.M."/>
            <person name="Barry K."/>
            <person name="Grigoriev I.V."/>
            <person name="Crous P.W."/>
            <person name="Seidl M.F."/>
        </authorList>
    </citation>
    <scope>NUCLEOTIDE SEQUENCE [LARGE SCALE GENOMIC DNA]</scope>
    <source>
        <strain evidence="2 3">CBS 129764</strain>
    </source>
</reference>
<name>A0ABR1XXC6_9PEZI</name>
<evidence type="ECO:0000313" key="3">
    <source>
        <dbReference type="Proteomes" id="UP001456524"/>
    </source>
</evidence>
<sequence length="212" mass="23853">MSRLVSASRVDRHALISTASPHPRPSLSSAMLDKNLYWHPMLLRTPIPASAATSSSTPRPLWHRCYIDPAFPRPRVIKEIGADAVSRLQHHQPSEQRPQQQSETLCKTSGRQTRRLETHFQEKRIAASNPTRLFDSSVDAQPCLTAAPMGCCSAEKFERNPSSMLQRRRRPLRHATHSFIDYSSRQEFGEEPAGSSGDCLLRLSMKQSRVVG</sequence>
<proteinExistence type="predicted"/>